<comment type="caution">
    <text evidence="10">The sequence shown here is derived from an EMBL/GenBank/DDBJ whole genome shotgun (WGS) entry which is preliminary data.</text>
</comment>
<dbReference type="Gene3D" id="3.20.20.80">
    <property type="entry name" value="Glycosidases"/>
    <property type="match status" value="1"/>
</dbReference>
<evidence type="ECO:0000259" key="9">
    <source>
        <dbReference type="PROSITE" id="PS51910"/>
    </source>
</evidence>
<evidence type="ECO:0000256" key="1">
    <source>
        <dbReference type="ARBA" id="ARBA00000822"/>
    </source>
</evidence>
<keyword evidence="3" id="KW-0378">Hydrolase</keyword>
<dbReference type="PANTHER" id="PTHR45708">
    <property type="entry name" value="ENDOCHITINASE"/>
    <property type="match status" value="1"/>
</dbReference>
<keyword evidence="4" id="KW-0146">Chitin degradation</keyword>
<dbReference type="EC" id="3.2.1.14" evidence="2"/>
<dbReference type="SUPFAM" id="SSF51445">
    <property type="entry name" value="(Trans)glycosidases"/>
    <property type="match status" value="1"/>
</dbReference>
<dbReference type="GO" id="GO:0006032">
    <property type="term" value="P:chitin catabolic process"/>
    <property type="evidence" value="ECO:0007669"/>
    <property type="project" value="UniProtKB-KW"/>
</dbReference>
<dbReference type="InterPro" id="IPR017853">
    <property type="entry name" value="GH"/>
</dbReference>
<feature type="domain" description="GH18" evidence="9">
    <location>
        <begin position="24"/>
        <end position="277"/>
    </location>
</feature>
<evidence type="ECO:0000256" key="5">
    <source>
        <dbReference type="ARBA" id="ARBA00023277"/>
    </source>
</evidence>
<dbReference type="InterPro" id="IPR050542">
    <property type="entry name" value="Glycosyl_Hydrlase18_Chitinase"/>
</dbReference>
<sequence>MARNPVLFLSFVIVALFIETAYGGEIGVYWGQNSNEGTLSEACATGKYAFINIAFLNRFGRGRNPGLNLAAGHCGSSPAGCSAAINDCQAKGVKVFLSIGGTGGDYSLESKADAQKVADYLWKTTTSAGKEGAPAEFYDDLARSLSAYSTPGKKALLSFSPRCGSFNQQLKAVVGTGLFDYVWIRFYDSFTCSYMRSYQGAMLIAWDNWTAFIKTGKIFVGLPATQDAAEVGYIPPTDATNLMLPSLKSTPKYGGVVLWSRYFDDNNGYSSSIKVAV</sequence>
<dbReference type="InterPro" id="IPR001223">
    <property type="entry name" value="Glyco_hydro18_cat"/>
</dbReference>
<dbReference type="Proteomes" id="UP000233551">
    <property type="component" value="Unassembled WGS sequence"/>
</dbReference>
<evidence type="ECO:0000256" key="4">
    <source>
        <dbReference type="ARBA" id="ARBA00023024"/>
    </source>
</evidence>
<dbReference type="AlphaFoldDB" id="A0A2I0KU75"/>
<dbReference type="STRING" id="22663.A0A2I0KU75"/>
<protein>
    <recommendedName>
        <fullName evidence="2">chitinase</fullName>
        <ecNumber evidence="2">3.2.1.14</ecNumber>
    </recommendedName>
</protein>
<accession>A0A2I0KU75</accession>
<reference evidence="10 11" key="1">
    <citation type="submission" date="2017-11" db="EMBL/GenBank/DDBJ databases">
        <title>De-novo sequencing of pomegranate (Punica granatum L.) genome.</title>
        <authorList>
            <person name="Akparov Z."/>
            <person name="Amiraslanov A."/>
            <person name="Hajiyeva S."/>
            <person name="Abbasov M."/>
            <person name="Kaur K."/>
            <person name="Hamwieh A."/>
            <person name="Solovyev V."/>
            <person name="Salamov A."/>
            <person name="Braich B."/>
            <person name="Kosarev P."/>
            <person name="Mahmoud A."/>
            <person name="Hajiyev E."/>
            <person name="Babayeva S."/>
            <person name="Izzatullayeva V."/>
            <person name="Mammadov A."/>
            <person name="Mammadov A."/>
            <person name="Sharifova S."/>
            <person name="Ojaghi J."/>
            <person name="Eynullazada K."/>
            <person name="Bayramov B."/>
            <person name="Abdulazimova A."/>
            <person name="Shahmuradov I."/>
        </authorList>
    </citation>
    <scope>NUCLEOTIDE SEQUENCE [LARGE SCALE GENOMIC DNA]</scope>
    <source>
        <strain evidence="11">cv. AG2017</strain>
        <tissue evidence="10">Leaf</tissue>
    </source>
</reference>
<evidence type="ECO:0000256" key="2">
    <source>
        <dbReference type="ARBA" id="ARBA00012729"/>
    </source>
</evidence>
<keyword evidence="8" id="KW-0732">Signal</keyword>
<evidence type="ECO:0000256" key="6">
    <source>
        <dbReference type="ARBA" id="ARBA00023295"/>
    </source>
</evidence>
<feature type="signal peptide" evidence="8">
    <location>
        <begin position="1"/>
        <end position="23"/>
    </location>
</feature>
<proteinExistence type="predicted"/>
<keyword evidence="5" id="KW-0119">Carbohydrate metabolism</keyword>
<name>A0A2I0KU75_PUNGR</name>
<keyword evidence="6" id="KW-0326">Glycosidase</keyword>
<gene>
    <name evidence="10" type="ORF">CRG98_007573</name>
</gene>
<dbReference type="PANTHER" id="PTHR45708:SF21">
    <property type="entry name" value="ACIDIC ENDOCHITINASE"/>
    <property type="match status" value="1"/>
</dbReference>
<dbReference type="Pfam" id="PF00704">
    <property type="entry name" value="Glyco_hydro_18"/>
    <property type="match status" value="1"/>
</dbReference>
<keyword evidence="11" id="KW-1185">Reference proteome</keyword>
<dbReference type="PROSITE" id="PS51910">
    <property type="entry name" value="GH18_2"/>
    <property type="match status" value="1"/>
</dbReference>
<feature type="chain" id="PRO_5014187635" description="chitinase" evidence="8">
    <location>
        <begin position="24"/>
        <end position="277"/>
    </location>
</feature>
<evidence type="ECO:0000256" key="7">
    <source>
        <dbReference type="ARBA" id="ARBA00023326"/>
    </source>
</evidence>
<keyword evidence="7" id="KW-0624">Polysaccharide degradation</keyword>
<evidence type="ECO:0000256" key="8">
    <source>
        <dbReference type="SAM" id="SignalP"/>
    </source>
</evidence>
<dbReference type="GO" id="GO:0000272">
    <property type="term" value="P:polysaccharide catabolic process"/>
    <property type="evidence" value="ECO:0007669"/>
    <property type="project" value="UniProtKB-KW"/>
</dbReference>
<dbReference type="EMBL" id="PGOL01000343">
    <property type="protein sequence ID" value="PKI72027.1"/>
    <property type="molecule type" value="Genomic_DNA"/>
</dbReference>
<dbReference type="GO" id="GO:0008843">
    <property type="term" value="F:endochitinase activity"/>
    <property type="evidence" value="ECO:0007669"/>
    <property type="project" value="UniProtKB-EC"/>
</dbReference>
<evidence type="ECO:0000313" key="11">
    <source>
        <dbReference type="Proteomes" id="UP000233551"/>
    </source>
</evidence>
<evidence type="ECO:0000313" key="10">
    <source>
        <dbReference type="EMBL" id="PKI72027.1"/>
    </source>
</evidence>
<dbReference type="GO" id="GO:0005576">
    <property type="term" value="C:extracellular region"/>
    <property type="evidence" value="ECO:0007669"/>
    <property type="project" value="TreeGrafter"/>
</dbReference>
<evidence type="ECO:0000256" key="3">
    <source>
        <dbReference type="ARBA" id="ARBA00022801"/>
    </source>
</evidence>
<comment type="catalytic activity">
    <reaction evidence="1">
        <text>Random endo-hydrolysis of N-acetyl-beta-D-glucosaminide (1-&gt;4)-beta-linkages in chitin and chitodextrins.</text>
        <dbReference type="EC" id="3.2.1.14"/>
    </reaction>
</comment>
<organism evidence="10 11">
    <name type="scientific">Punica granatum</name>
    <name type="common">Pomegranate</name>
    <dbReference type="NCBI Taxonomy" id="22663"/>
    <lineage>
        <taxon>Eukaryota</taxon>
        <taxon>Viridiplantae</taxon>
        <taxon>Streptophyta</taxon>
        <taxon>Embryophyta</taxon>
        <taxon>Tracheophyta</taxon>
        <taxon>Spermatophyta</taxon>
        <taxon>Magnoliopsida</taxon>
        <taxon>eudicotyledons</taxon>
        <taxon>Gunneridae</taxon>
        <taxon>Pentapetalae</taxon>
        <taxon>rosids</taxon>
        <taxon>malvids</taxon>
        <taxon>Myrtales</taxon>
        <taxon>Lythraceae</taxon>
        <taxon>Punica</taxon>
    </lineage>
</organism>